<evidence type="ECO:0000313" key="2">
    <source>
        <dbReference type="Proteomes" id="UP001187531"/>
    </source>
</evidence>
<dbReference type="EMBL" id="JAVRJZ010000002">
    <property type="protein sequence ID" value="KAK2726036.1"/>
    <property type="molecule type" value="Genomic_DNA"/>
</dbReference>
<proteinExistence type="predicted"/>
<reference evidence="1" key="1">
    <citation type="submission" date="2023-07" db="EMBL/GenBank/DDBJ databases">
        <title>Chromosome-level genome assembly of Artemia franciscana.</title>
        <authorList>
            <person name="Jo E."/>
        </authorList>
    </citation>
    <scope>NUCLEOTIDE SEQUENCE</scope>
    <source>
        <tissue evidence="1">Whole body</tissue>
    </source>
</reference>
<gene>
    <name evidence="1" type="ORF">QYM36_000482</name>
</gene>
<protein>
    <submittedName>
        <fullName evidence="1">Uncharacterized protein</fullName>
    </submittedName>
</protein>
<organism evidence="1 2">
    <name type="scientific">Artemia franciscana</name>
    <name type="common">Brine shrimp</name>
    <name type="synonym">Artemia sanfranciscana</name>
    <dbReference type="NCBI Taxonomy" id="6661"/>
    <lineage>
        <taxon>Eukaryota</taxon>
        <taxon>Metazoa</taxon>
        <taxon>Ecdysozoa</taxon>
        <taxon>Arthropoda</taxon>
        <taxon>Crustacea</taxon>
        <taxon>Branchiopoda</taxon>
        <taxon>Anostraca</taxon>
        <taxon>Artemiidae</taxon>
        <taxon>Artemia</taxon>
    </lineage>
</organism>
<dbReference type="Proteomes" id="UP001187531">
    <property type="component" value="Unassembled WGS sequence"/>
</dbReference>
<dbReference type="PANTHER" id="PTHR13219">
    <property type="entry name" value="TRANSMEMBRANE PROTEIN 94"/>
    <property type="match status" value="1"/>
</dbReference>
<dbReference type="AlphaFoldDB" id="A0AA88IFY5"/>
<sequence length="183" mass="21182">FTDDPFEAAAVSPHPHLTLFAKYEALKKYCMRNFRGRGPSPFRTQNLLHTLGRVTALCCLDKKGILSWLNPTAEKIFFLTTGRHDREIERKKRHKQGTEYGTQVEVLDLTHDITSTFTLQFDDQSWKNYVSNLKQLGLGILLNTCNSETQEHYSHFSSHIACESMKDKYSVPVINRRYVWGLQ</sequence>
<accession>A0AA88IFY5</accession>
<keyword evidence="2" id="KW-1185">Reference proteome</keyword>
<feature type="non-terminal residue" evidence="1">
    <location>
        <position position="183"/>
    </location>
</feature>
<evidence type="ECO:0000313" key="1">
    <source>
        <dbReference type="EMBL" id="KAK2726036.1"/>
    </source>
</evidence>
<name>A0AA88IFY5_ARTSF</name>
<feature type="non-terminal residue" evidence="1">
    <location>
        <position position="1"/>
    </location>
</feature>
<comment type="caution">
    <text evidence="1">The sequence shown here is derived from an EMBL/GenBank/DDBJ whole genome shotgun (WGS) entry which is preliminary data.</text>
</comment>
<dbReference type="InterPro" id="IPR039720">
    <property type="entry name" value="TMEM94"/>
</dbReference>
<dbReference type="PANTHER" id="PTHR13219:SF6">
    <property type="entry name" value="TRANSMEMBRANE PROTEIN 94"/>
    <property type="match status" value="1"/>
</dbReference>